<keyword evidence="4" id="KW-0325">Glycoprotein</keyword>
<evidence type="ECO:0000313" key="6">
    <source>
        <dbReference type="Proteomes" id="UP000431269"/>
    </source>
</evidence>
<dbReference type="Pfam" id="PF01731">
    <property type="entry name" value="Arylesterase"/>
    <property type="match status" value="1"/>
</dbReference>
<sequence length="376" mass="40587">MNKGVMTRGRRFPAWVSRMLWGAVVIGLTALLSLGGVEVFLAAKFGQFEHIPADTRFACQRISGMPPSAKAAVDWDLRRAFLPAANFFDTTADPRQNGIYLLDLETLVARNVTPADVTMKPLSASLYVGPDGSRRLFVLDVTADGPLVVIFDVDEAGGLSLVDRVGGPELFAADDLVAVGPRQFYYVNSSRMTGFDSPQNRWRILLGLDASGTVLFYDGAQFQTLATEVTYPNGVAISPNGEEVYITQTYPMRVAIFDRDAATNGLTFREYVPVPGAPDKVFVAPDGAVFVTALPHMLSNLEYVLKPNQPRAPAQIVRLNPAGASPRVERVWSDDGQMITSVTSGAPYAHTNAGYSFLISGISDAYAMACAPGEAH</sequence>
<dbReference type="InterPro" id="IPR011042">
    <property type="entry name" value="6-blade_b-propeller_TolB-like"/>
</dbReference>
<evidence type="ECO:0000256" key="2">
    <source>
        <dbReference type="ARBA" id="ARBA00022801"/>
    </source>
</evidence>
<dbReference type="PANTHER" id="PTHR11799">
    <property type="entry name" value="PARAOXONASE"/>
    <property type="match status" value="1"/>
</dbReference>
<keyword evidence="3" id="KW-1015">Disulfide bond</keyword>
<comment type="similarity">
    <text evidence="1">Belongs to the paraoxonase family.</text>
</comment>
<dbReference type="Gene3D" id="2.120.10.30">
    <property type="entry name" value="TolB, C-terminal domain"/>
    <property type="match status" value="1"/>
</dbReference>
<name>A0A6I6MIK3_9CAUL</name>
<dbReference type="AlphaFoldDB" id="A0A6I6MIK3"/>
<evidence type="ECO:0000256" key="3">
    <source>
        <dbReference type="ARBA" id="ARBA00023157"/>
    </source>
</evidence>
<organism evidence="5 6">
    <name type="scientific">Terricaulis silvestris</name>
    <dbReference type="NCBI Taxonomy" id="2686094"/>
    <lineage>
        <taxon>Bacteria</taxon>
        <taxon>Pseudomonadati</taxon>
        <taxon>Pseudomonadota</taxon>
        <taxon>Alphaproteobacteria</taxon>
        <taxon>Caulobacterales</taxon>
        <taxon>Caulobacteraceae</taxon>
        <taxon>Terricaulis</taxon>
    </lineage>
</organism>
<evidence type="ECO:0000256" key="1">
    <source>
        <dbReference type="ARBA" id="ARBA00008595"/>
    </source>
</evidence>
<dbReference type="InterPro" id="IPR002640">
    <property type="entry name" value="Arylesterase"/>
</dbReference>
<dbReference type="RefSeq" id="WP_158765834.1">
    <property type="nucleotide sequence ID" value="NZ_CP047045.1"/>
</dbReference>
<dbReference type="GO" id="GO:0004064">
    <property type="term" value="F:arylesterase activity"/>
    <property type="evidence" value="ECO:0007669"/>
    <property type="project" value="InterPro"/>
</dbReference>
<keyword evidence="6" id="KW-1185">Reference proteome</keyword>
<dbReference type="KEGG" id="tsv:DSM104635_01770"/>
<keyword evidence="2" id="KW-0378">Hydrolase</keyword>
<dbReference type="EMBL" id="CP047045">
    <property type="protein sequence ID" value="QGZ94935.1"/>
    <property type="molecule type" value="Genomic_DNA"/>
</dbReference>
<protein>
    <submittedName>
        <fullName evidence="5">Gluconolactonase</fullName>
    </submittedName>
</protein>
<dbReference type="SUPFAM" id="SSF63829">
    <property type="entry name" value="Calcium-dependent phosphotriesterase"/>
    <property type="match status" value="1"/>
</dbReference>
<gene>
    <name evidence="5" type="ORF">DSM104635_01770</name>
</gene>
<evidence type="ECO:0000313" key="5">
    <source>
        <dbReference type="EMBL" id="QGZ94935.1"/>
    </source>
</evidence>
<dbReference type="Proteomes" id="UP000431269">
    <property type="component" value="Chromosome"/>
</dbReference>
<reference evidence="6" key="1">
    <citation type="submission" date="2019-12" db="EMBL/GenBank/DDBJ databases">
        <title>Complete genome of Terracaulis silvestris 0127_4.</title>
        <authorList>
            <person name="Vieira S."/>
            <person name="Riedel T."/>
            <person name="Sproer C."/>
            <person name="Pascual J."/>
            <person name="Boedeker C."/>
            <person name="Overmann J."/>
        </authorList>
    </citation>
    <scope>NUCLEOTIDE SEQUENCE [LARGE SCALE GENOMIC DNA]</scope>
    <source>
        <strain evidence="6">0127_4</strain>
    </source>
</reference>
<evidence type="ECO:0000256" key="4">
    <source>
        <dbReference type="ARBA" id="ARBA00023180"/>
    </source>
</evidence>
<dbReference type="PANTHER" id="PTHR11799:SF12">
    <property type="entry name" value="PARAOXONASE-RELATED"/>
    <property type="match status" value="1"/>
</dbReference>
<proteinExistence type="inferred from homology"/>
<dbReference type="InterPro" id="IPR051288">
    <property type="entry name" value="Serum_paraoxonase/arylesterase"/>
</dbReference>
<accession>A0A6I6MIK3</accession>